<feature type="region of interest" description="Disordered" evidence="1">
    <location>
        <begin position="123"/>
        <end position="173"/>
    </location>
</feature>
<keyword evidence="2" id="KW-1133">Transmembrane helix</keyword>
<comment type="caution">
    <text evidence="3">The sequence shown here is derived from an EMBL/GenBank/DDBJ whole genome shotgun (WGS) entry which is preliminary data.</text>
</comment>
<organism evidence="3 4">
    <name type="scientific">Streptomyces olindensis</name>
    <dbReference type="NCBI Taxonomy" id="358823"/>
    <lineage>
        <taxon>Bacteria</taxon>
        <taxon>Bacillati</taxon>
        <taxon>Actinomycetota</taxon>
        <taxon>Actinomycetes</taxon>
        <taxon>Kitasatosporales</taxon>
        <taxon>Streptomycetaceae</taxon>
        <taxon>Streptomyces</taxon>
    </lineage>
</organism>
<keyword evidence="2" id="KW-0472">Membrane</keyword>
<reference evidence="3 4" key="1">
    <citation type="submission" date="2024-06" db="EMBL/GenBank/DDBJ databases">
        <title>The Natural Products Discovery Center: Release of the First 8490 Sequenced Strains for Exploring Actinobacteria Biosynthetic Diversity.</title>
        <authorList>
            <person name="Kalkreuter E."/>
            <person name="Kautsar S.A."/>
            <person name="Yang D."/>
            <person name="Bader C.D."/>
            <person name="Teijaro C.N."/>
            <person name="Fluegel L."/>
            <person name="Davis C.M."/>
            <person name="Simpson J.R."/>
            <person name="Lauterbach L."/>
            <person name="Steele A.D."/>
            <person name="Gui C."/>
            <person name="Meng S."/>
            <person name="Li G."/>
            <person name="Viehrig K."/>
            <person name="Ye F."/>
            <person name="Su P."/>
            <person name="Kiefer A.F."/>
            <person name="Nichols A."/>
            <person name="Cepeda A.J."/>
            <person name="Yan W."/>
            <person name="Fan B."/>
            <person name="Jiang Y."/>
            <person name="Adhikari A."/>
            <person name="Zheng C.-J."/>
            <person name="Schuster L."/>
            <person name="Cowan T.M."/>
            <person name="Smanski M.J."/>
            <person name="Chevrette M.G."/>
            <person name="De Carvalho L.P.S."/>
            <person name="Shen B."/>
        </authorList>
    </citation>
    <scope>NUCLEOTIDE SEQUENCE [LARGE SCALE GENOMIC DNA]</scope>
    <source>
        <strain evidence="3 4">NPDC019583</strain>
    </source>
</reference>
<sequence length="173" mass="17489">MAVETHVTVETTGTADVQDLRRWLTAQPRLRGRVTRADASAPPPPGTMGLAADALLALLAPGGVASVLAGAVIAWVQSRKGDQSVTLTRPDGTQISVTSTQVRAMDPAQVEALAGQLAAQLESLPDTAVADPERRAPDSGAGGAPDPAHRPAATPTDPARRPGAGTDGGTPAL</sequence>
<evidence type="ECO:0000313" key="4">
    <source>
        <dbReference type="Proteomes" id="UP001550603"/>
    </source>
</evidence>
<feature type="compositionally biased region" description="Low complexity" evidence="1">
    <location>
        <begin position="144"/>
        <end position="164"/>
    </location>
</feature>
<evidence type="ECO:0000256" key="1">
    <source>
        <dbReference type="SAM" id="MobiDB-lite"/>
    </source>
</evidence>
<keyword evidence="4" id="KW-1185">Reference proteome</keyword>
<name>A0ABV2XMF5_9ACTN</name>
<gene>
    <name evidence="3" type="ORF">ABZ568_01030</name>
</gene>
<evidence type="ECO:0000256" key="2">
    <source>
        <dbReference type="SAM" id="Phobius"/>
    </source>
</evidence>
<protein>
    <submittedName>
        <fullName evidence="3">Uncharacterized protein</fullName>
    </submittedName>
</protein>
<proteinExistence type="predicted"/>
<dbReference type="Proteomes" id="UP001550603">
    <property type="component" value="Unassembled WGS sequence"/>
</dbReference>
<dbReference type="RefSeq" id="WP_359784463.1">
    <property type="nucleotide sequence ID" value="NZ_JBEYBN010000001.1"/>
</dbReference>
<dbReference type="Pfam" id="PF19953">
    <property type="entry name" value="EACC1"/>
    <property type="match status" value="1"/>
</dbReference>
<dbReference type="InterPro" id="IPR045428">
    <property type="entry name" value="EACC1"/>
</dbReference>
<keyword evidence="2" id="KW-0812">Transmembrane</keyword>
<feature type="transmembrane region" description="Helical" evidence="2">
    <location>
        <begin position="54"/>
        <end position="76"/>
    </location>
</feature>
<dbReference type="EMBL" id="JBEYBN010000001">
    <property type="protein sequence ID" value="MEU2265042.1"/>
    <property type="molecule type" value="Genomic_DNA"/>
</dbReference>
<accession>A0ABV2XMF5</accession>
<evidence type="ECO:0000313" key="3">
    <source>
        <dbReference type="EMBL" id="MEU2265042.1"/>
    </source>
</evidence>